<evidence type="ECO:0000313" key="4">
    <source>
        <dbReference type="Proteomes" id="UP000575068"/>
    </source>
</evidence>
<dbReference type="InterPro" id="IPR029045">
    <property type="entry name" value="ClpP/crotonase-like_dom_sf"/>
</dbReference>
<dbReference type="Gene3D" id="1.10.12.10">
    <property type="entry name" value="Lyase 2-enoyl-coa Hydratase, Chain A, domain 2"/>
    <property type="match status" value="1"/>
</dbReference>
<keyword evidence="3" id="KW-0413">Isomerase</keyword>
<dbReference type="RefSeq" id="WP_184475251.1">
    <property type="nucleotide sequence ID" value="NZ_JACHOV010000006.1"/>
</dbReference>
<name>A0A840HUT4_9SPHN</name>
<gene>
    <name evidence="3" type="ORF">HNQ99_001740</name>
</gene>
<dbReference type="InterPro" id="IPR001753">
    <property type="entry name" value="Enoyl-CoA_hydra/iso"/>
</dbReference>
<reference evidence="3 4" key="1">
    <citation type="submission" date="2020-08" db="EMBL/GenBank/DDBJ databases">
        <title>Genomic Encyclopedia of Type Strains, Phase IV (KMG-IV): sequencing the most valuable type-strain genomes for metagenomic binning, comparative biology and taxonomic classification.</title>
        <authorList>
            <person name="Goeker M."/>
        </authorList>
    </citation>
    <scope>NUCLEOTIDE SEQUENCE [LARGE SCALE GENOMIC DNA]</scope>
    <source>
        <strain evidence="3 4">DSM 7465</strain>
    </source>
</reference>
<dbReference type="EC" id="5.3.3.18" evidence="3"/>
<proteinExistence type="inferred from homology"/>
<comment type="similarity">
    <text evidence="1 2">Belongs to the enoyl-CoA hydratase/isomerase family.</text>
</comment>
<protein>
    <submittedName>
        <fullName evidence="3">2-(1,2-epoxy-1,2-dihydrophenyl)acetyl-CoA isomerase</fullName>
        <ecNumber evidence="3">5.3.3.18</ecNumber>
    </submittedName>
</protein>
<evidence type="ECO:0000256" key="2">
    <source>
        <dbReference type="RuleBase" id="RU003707"/>
    </source>
</evidence>
<dbReference type="PROSITE" id="PS00166">
    <property type="entry name" value="ENOYL_COA_HYDRATASE"/>
    <property type="match status" value="1"/>
</dbReference>
<dbReference type="Gene3D" id="3.90.226.10">
    <property type="entry name" value="2-enoyl-CoA Hydratase, Chain A, domain 1"/>
    <property type="match status" value="1"/>
</dbReference>
<organism evidence="3 4">
    <name type="scientific">Rhizorhapis suberifaciens</name>
    <name type="common">corky root of lettuce</name>
    <dbReference type="NCBI Taxonomy" id="13656"/>
    <lineage>
        <taxon>Bacteria</taxon>
        <taxon>Pseudomonadati</taxon>
        <taxon>Pseudomonadota</taxon>
        <taxon>Alphaproteobacteria</taxon>
        <taxon>Sphingomonadales</taxon>
        <taxon>Sphingomonadaceae</taxon>
        <taxon>Rhizorhapis</taxon>
    </lineage>
</organism>
<dbReference type="PANTHER" id="PTHR43459">
    <property type="entry name" value="ENOYL-COA HYDRATASE"/>
    <property type="match status" value="1"/>
</dbReference>
<comment type="caution">
    <text evidence="3">The sequence shown here is derived from an EMBL/GenBank/DDBJ whole genome shotgun (WGS) entry which is preliminary data.</text>
</comment>
<evidence type="ECO:0000313" key="3">
    <source>
        <dbReference type="EMBL" id="MBB4641431.1"/>
    </source>
</evidence>
<dbReference type="SUPFAM" id="SSF52096">
    <property type="entry name" value="ClpP/crotonase"/>
    <property type="match status" value="1"/>
</dbReference>
<dbReference type="InterPro" id="IPR018376">
    <property type="entry name" value="Enoyl-CoA_hyd/isom_CS"/>
</dbReference>
<dbReference type="InterPro" id="IPR014748">
    <property type="entry name" value="Enoyl-CoA_hydra_C"/>
</dbReference>
<keyword evidence="4" id="KW-1185">Reference proteome</keyword>
<dbReference type="CDD" id="cd06558">
    <property type="entry name" value="crotonase-like"/>
    <property type="match status" value="1"/>
</dbReference>
<evidence type="ECO:0000256" key="1">
    <source>
        <dbReference type="ARBA" id="ARBA00005254"/>
    </source>
</evidence>
<dbReference type="Pfam" id="PF00378">
    <property type="entry name" value="ECH_1"/>
    <property type="match status" value="1"/>
</dbReference>
<sequence>MDAYQHISLTVGEGIARLRLSRPATLNALSRPLLREVTSALDRVRDDSGGRVLVLSGEGKAFSSGADLSGGASPVGSTGFDAGEVLEQYYNPLMERLFALPLPVISSIQGPAVGAGCLLALAADIVVASRSAYFMQAFINVALVPDAGSMWLLPRLIGRSRALHMMMTGERVPAVRALEWGMISEMTEDDELDARVDAIATKLAAGPTRAYALIRHGVQQALAQPLTQALQMERNAQRMAGNSVDFAEGVAAFREKRQPRFTGA</sequence>
<dbReference type="Proteomes" id="UP000575068">
    <property type="component" value="Unassembled WGS sequence"/>
</dbReference>
<dbReference type="EMBL" id="JACHOV010000006">
    <property type="protein sequence ID" value="MBB4641431.1"/>
    <property type="molecule type" value="Genomic_DNA"/>
</dbReference>
<accession>A0A840HUT4</accession>
<dbReference type="AlphaFoldDB" id="A0A840HUT4"/>
<dbReference type="PANTHER" id="PTHR43459:SF1">
    <property type="entry name" value="EG:BACN32G11.4 PROTEIN"/>
    <property type="match status" value="1"/>
</dbReference>
<dbReference type="GO" id="GO:0016853">
    <property type="term" value="F:isomerase activity"/>
    <property type="evidence" value="ECO:0007669"/>
    <property type="project" value="UniProtKB-KW"/>
</dbReference>